<feature type="binding site" evidence="1">
    <location>
        <position position="235"/>
    </location>
    <ligand>
        <name>Mg(2+)</name>
        <dbReference type="ChEBI" id="CHEBI:18420"/>
        <label>5</label>
    </ligand>
</feature>
<dbReference type="GO" id="GO:0009228">
    <property type="term" value="P:thiamine biosynthetic process"/>
    <property type="evidence" value="ECO:0007669"/>
    <property type="project" value="UniProtKB-KW"/>
</dbReference>
<dbReference type="PIRSF" id="PIRSF005303">
    <property type="entry name" value="Thiam_monoph_kin"/>
    <property type="match status" value="1"/>
</dbReference>
<dbReference type="InterPro" id="IPR036921">
    <property type="entry name" value="PurM-like_N_sf"/>
</dbReference>
<dbReference type="InterPro" id="IPR036676">
    <property type="entry name" value="PurM-like_C_sf"/>
</dbReference>
<feature type="binding site" evidence="1">
    <location>
        <position position="79"/>
    </location>
    <ligand>
        <name>Mg(2+)</name>
        <dbReference type="ChEBI" id="CHEBI:18420"/>
        <label>2</label>
    </ligand>
</feature>
<feature type="binding site" evidence="1">
    <location>
        <position position="129"/>
    </location>
    <ligand>
        <name>Mg(2+)</name>
        <dbReference type="ChEBI" id="CHEBI:18420"/>
        <label>1</label>
    </ligand>
</feature>
<feature type="binding site" evidence="1">
    <location>
        <position position="232"/>
    </location>
    <ligand>
        <name>Mg(2+)</name>
        <dbReference type="ChEBI" id="CHEBI:18420"/>
        <label>3</label>
    </ligand>
</feature>
<dbReference type="UniPathway" id="UPA00060">
    <property type="reaction ID" value="UER00142"/>
</dbReference>
<dbReference type="Gene3D" id="3.90.650.10">
    <property type="entry name" value="PurM-like C-terminal domain"/>
    <property type="match status" value="1"/>
</dbReference>
<dbReference type="PANTHER" id="PTHR30270:SF0">
    <property type="entry name" value="THIAMINE-MONOPHOSPHATE KINASE"/>
    <property type="match status" value="1"/>
</dbReference>
<comment type="function">
    <text evidence="1">Catalyzes the ATP-dependent phosphorylation of thiamine-monophosphate (TMP) to form thiamine-pyrophosphate (TPP), the active form of vitamin B1.</text>
</comment>
<feature type="binding site" evidence="1">
    <location>
        <position position="35"/>
    </location>
    <ligand>
        <name>Mg(2+)</name>
        <dbReference type="ChEBI" id="CHEBI:18420"/>
        <label>3</label>
    </ligand>
</feature>
<comment type="catalytic activity">
    <reaction evidence="1">
        <text>thiamine phosphate + ATP = thiamine diphosphate + ADP</text>
        <dbReference type="Rhea" id="RHEA:15913"/>
        <dbReference type="ChEBI" id="CHEBI:30616"/>
        <dbReference type="ChEBI" id="CHEBI:37575"/>
        <dbReference type="ChEBI" id="CHEBI:58937"/>
        <dbReference type="ChEBI" id="CHEBI:456216"/>
        <dbReference type="EC" id="2.7.4.16"/>
    </reaction>
</comment>
<dbReference type="Proteomes" id="UP000182690">
    <property type="component" value="Unassembled WGS sequence"/>
</dbReference>
<dbReference type="eggNOG" id="COG0611">
    <property type="taxonomic scope" value="Bacteria"/>
</dbReference>
<comment type="miscellaneous">
    <text evidence="1">Reaction mechanism of ThiL seems to utilize a direct, inline transfer of the gamma-phosphate of ATP to TMP rather than a phosphorylated enzyme intermediate.</text>
</comment>
<name>A0A1H1A840_9MICO</name>
<gene>
    <name evidence="1" type="primary">thiL</name>
    <name evidence="3" type="ORF">SAMN04488565_2396</name>
</gene>
<feature type="binding site" evidence="1">
    <location>
        <position position="35"/>
    </location>
    <ligand>
        <name>Mg(2+)</name>
        <dbReference type="ChEBI" id="CHEBI:18420"/>
        <label>4</label>
    </ligand>
</feature>
<sequence>MPGVTVGELGEPGVLARVLAQLSGARAALLGPGDDCAVLGRAGDVVVTTDTMIEGPDFRLPWHDGFELGWKLAATNLSDVAAMGARPTALTVALAVPRDTPVVLLERIAEGLDAACRALAPGCGVVGGDLGRAPVVVAAVTALGDLEGRPPVVRSGARAGDVVAYAGDLGLAGLGLSLLFSEAVDAEGNASADEVPRLRASHPDAIAAQLAPTPPIPLGVEAAEAGATAMMDVSDSLSIDAERLARASGVRVDFSAELLVSGFGRRGSGVRGGGLEPAEPGSQGQPAVEMPIDAMLFGGEDHGLLATFPAGAALPDGFRPIGAVLAGEAAPGTGGAPGALVALDGAPLTVRGWDPYTVQVPGVV</sequence>
<protein>
    <recommendedName>
        <fullName evidence="1">Thiamine-monophosphate kinase</fullName>
        <shortName evidence="1">TMP kinase</shortName>
        <shortName evidence="1">Thiamine-phosphate kinase</shortName>
        <ecNumber evidence="1">2.7.4.16</ecNumber>
    </recommendedName>
</protein>
<feature type="binding site" evidence="1">
    <location>
        <begin position="128"/>
        <end position="129"/>
    </location>
    <ligand>
        <name>ATP</name>
        <dbReference type="ChEBI" id="CHEBI:30616"/>
    </ligand>
</feature>
<reference evidence="3 4" key="1">
    <citation type="submission" date="2016-10" db="EMBL/GenBank/DDBJ databases">
        <authorList>
            <person name="de Groot N.N."/>
        </authorList>
    </citation>
    <scope>NUCLEOTIDE SEQUENCE [LARGE SCALE GENOMIC DNA]</scope>
    <source>
        <strain evidence="3 4">DSM 22788</strain>
    </source>
</reference>
<keyword evidence="1" id="KW-0808">Transferase</keyword>
<dbReference type="OrthoDB" id="9802811at2"/>
<accession>A0A1H1A840</accession>
<keyword evidence="1" id="KW-0547">Nucleotide-binding</keyword>
<dbReference type="NCBIfam" id="TIGR01379">
    <property type="entry name" value="thiL"/>
    <property type="match status" value="1"/>
</dbReference>
<dbReference type="EMBL" id="FNKB01000001">
    <property type="protein sequence ID" value="SDQ35516.1"/>
    <property type="molecule type" value="Genomic_DNA"/>
</dbReference>
<dbReference type="GO" id="GO:0000287">
    <property type="term" value="F:magnesium ion binding"/>
    <property type="evidence" value="ECO:0007669"/>
    <property type="project" value="UniProtKB-UniRule"/>
</dbReference>
<comment type="caution">
    <text evidence="1">Lacks conserved residue(s) required for the propagation of feature annotation.</text>
</comment>
<keyword evidence="1" id="KW-0784">Thiamine biosynthesis</keyword>
<feature type="binding site" evidence="1">
    <location>
        <position position="79"/>
    </location>
    <ligand>
        <name>Mg(2+)</name>
        <dbReference type="ChEBI" id="CHEBI:18420"/>
        <label>4</label>
    </ligand>
</feature>
<feature type="binding site" evidence="1">
    <location>
        <position position="49"/>
    </location>
    <ligand>
        <name>Mg(2+)</name>
        <dbReference type="ChEBI" id="CHEBI:18420"/>
        <label>1</label>
    </ligand>
</feature>
<dbReference type="AlphaFoldDB" id="A0A1H1A840"/>
<dbReference type="CDD" id="cd02194">
    <property type="entry name" value="ThiL"/>
    <property type="match status" value="1"/>
</dbReference>
<dbReference type="Gene3D" id="3.30.1330.10">
    <property type="entry name" value="PurM-like, N-terminal domain"/>
    <property type="match status" value="1"/>
</dbReference>
<feature type="binding site" evidence="1">
    <location>
        <position position="79"/>
    </location>
    <ligand>
        <name>Mg(2+)</name>
        <dbReference type="ChEBI" id="CHEBI:18420"/>
        <label>3</label>
    </ligand>
</feature>
<keyword evidence="1" id="KW-0479">Metal-binding</keyword>
<evidence type="ECO:0000313" key="4">
    <source>
        <dbReference type="Proteomes" id="UP000182690"/>
    </source>
</evidence>
<evidence type="ECO:0000256" key="1">
    <source>
        <dbReference type="HAMAP-Rule" id="MF_02128"/>
    </source>
</evidence>
<feature type="binding site" evidence="1">
    <location>
        <position position="353"/>
    </location>
    <ligand>
        <name>substrate</name>
    </ligand>
</feature>
<organism evidence="3 4">
    <name type="scientific">Leucobacter chromiiresistens</name>
    <dbReference type="NCBI Taxonomy" id="1079994"/>
    <lineage>
        <taxon>Bacteria</taxon>
        <taxon>Bacillati</taxon>
        <taxon>Actinomycetota</taxon>
        <taxon>Actinomycetes</taxon>
        <taxon>Micrococcales</taxon>
        <taxon>Microbacteriaceae</taxon>
        <taxon>Leucobacter</taxon>
    </lineage>
</organism>
<dbReference type="HAMAP" id="MF_02128">
    <property type="entry name" value="TMP_kinase"/>
    <property type="match status" value="1"/>
</dbReference>
<dbReference type="GO" id="GO:0009229">
    <property type="term" value="P:thiamine diphosphate biosynthetic process"/>
    <property type="evidence" value="ECO:0007669"/>
    <property type="project" value="UniProtKB-UniRule"/>
</dbReference>
<feature type="binding site" evidence="1">
    <location>
        <position position="50"/>
    </location>
    <ligand>
        <name>Mg(2+)</name>
        <dbReference type="ChEBI" id="CHEBI:18420"/>
        <label>1</label>
    </ligand>
</feature>
<dbReference type="PANTHER" id="PTHR30270">
    <property type="entry name" value="THIAMINE-MONOPHOSPHATE KINASE"/>
    <property type="match status" value="1"/>
</dbReference>
<dbReference type="Pfam" id="PF00586">
    <property type="entry name" value="AIRS"/>
    <property type="match status" value="1"/>
</dbReference>
<dbReference type="InterPro" id="IPR016188">
    <property type="entry name" value="PurM-like_N"/>
</dbReference>
<feature type="binding site" evidence="1">
    <location>
        <position position="234"/>
    </location>
    <ligand>
        <name>ATP</name>
        <dbReference type="ChEBI" id="CHEBI:30616"/>
    </ligand>
</feature>
<dbReference type="GO" id="GO:0009030">
    <property type="term" value="F:thiamine-phosphate kinase activity"/>
    <property type="evidence" value="ECO:0007669"/>
    <property type="project" value="UniProtKB-UniRule"/>
</dbReference>
<dbReference type="EC" id="2.7.4.16" evidence="1"/>
<evidence type="ECO:0000313" key="3">
    <source>
        <dbReference type="EMBL" id="SDQ35516.1"/>
    </source>
</evidence>
<feature type="binding site" evidence="1">
    <location>
        <position position="154"/>
    </location>
    <ligand>
        <name>ATP</name>
        <dbReference type="ChEBI" id="CHEBI:30616"/>
    </ligand>
</feature>
<feature type="domain" description="PurM-like N-terminal" evidence="2">
    <location>
        <begin position="33"/>
        <end position="144"/>
    </location>
</feature>
<dbReference type="GO" id="GO:0005524">
    <property type="term" value="F:ATP binding"/>
    <property type="evidence" value="ECO:0007669"/>
    <property type="project" value="UniProtKB-UniRule"/>
</dbReference>
<feature type="binding site" evidence="1">
    <location>
        <position position="300"/>
    </location>
    <ligand>
        <name>substrate</name>
    </ligand>
</feature>
<dbReference type="SUPFAM" id="SSF56042">
    <property type="entry name" value="PurM C-terminal domain-like"/>
    <property type="match status" value="1"/>
</dbReference>
<feature type="binding site" evidence="1">
    <location>
        <position position="50"/>
    </location>
    <ligand>
        <name>Mg(2+)</name>
        <dbReference type="ChEBI" id="CHEBI:18420"/>
        <label>2</label>
    </ligand>
</feature>
<dbReference type="SUPFAM" id="SSF55326">
    <property type="entry name" value="PurM N-terminal domain-like"/>
    <property type="match status" value="1"/>
</dbReference>
<keyword evidence="1" id="KW-0460">Magnesium</keyword>
<dbReference type="InterPro" id="IPR006283">
    <property type="entry name" value="ThiL-like"/>
</dbReference>
<keyword evidence="1" id="KW-0067">ATP-binding</keyword>
<comment type="pathway">
    <text evidence="1">Cofactor biosynthesis; thiamine diphosphate biosynthesis; thiamine diphosphate from thiamine phosphate: step 1/1.</text>
</comment>
<evidence type="ECO:0000259" key="2">
    <source>
        <dbReference type="Pfam" id="PF00586"/>
    </source>
</evidence>
<dbReference type="STRING" id="1079994.SAMN04488565_2396"/>
<feature type="binding site" evidence="1">
    <location>
        <position position="48"/>
    </location>
    <ligand>
        <name>Mg(2+)</name>
        <dbReference type="ChEBI" id="CHEBI:18420"/>
        <label>4</label>
    </ligand>
</feature>
<proteinExistence type="inferred from homology"/>
<keyword evidence="1 3" id="KW-0418">Kinase</keyword>
<feature type="binding site" evidence="1">
    <location>
        <position position="57"/>
    </location>
    <ligand>
        <name>substrate</name>
    </ligand>
</feature>
<dbReference type="RefSeq" id="WP_010156868.1">
    <property type="nucleotide sequence ID" value="NZ_FNKB01000001.1"/>
</dbReference>
<comment type="similarity">
    <text evidence="1">Belongs to the thiamine-monophosphate kinase family.</text>
</comment>